<evidence type="ECO:0000256" key="8">
    <source>
        <dbReference type="ARBA" id="ARBA00022982"/>
    </source>
</evidence>
<evidence type="ECO:0000256" key="4">
    <source>
        <dbReference type="ARBA" id="ARBA00022475"/>
    </source>
</evidence>
<dbReference type="InterPro" id="IPR000516">
    <property type="entry name" value="Ni-dep_Hydgase_cyt-B"/>
</dbReference>
<comment type="caution">
    <text evidence="15">The sequence shown here is derived from an EMBL/GenBank/DDBJ whole genome shotgun (WGS) entry which is preliminary data.</text>
</comment>
<evidence type="ECO:0000256" key="3">
    <source>
        <dbReference type="ARBA" id="ARBA00022448"/>
    </source>
</evidence>
<evidence type="ECO:0000256" key="11">
    <source>
        <dbReference type="ARBA" id="ARBA00023136"/>
    </source>
</evidence>
<evidence type="ECO:0000259" key="14">
    <source>
        <dbReference type="Pfam" id="PF01292"/>
    </source>
</evidence>
<dbReference type="AlphaFoldDB" id="A0A4Q2UNA0"/>
<feature type="region of interest" description="Disordered" evidence="12">
    <location>
        <begin position="215"/>
        <end position="246"/>
    </location>
</feature>
<gene>
    <name evidence="15" type="ORF">EQG79_16635</name>
</gene>
<feature type="transmembrane region" description="Helical" evidence="13">
    <location>
        <begin position="177"/>
        <end position="198"/>
    </location>
</feature>
<evidence type="ECO:0000256" key="5">
    <source>
        <dbReference type="ARBA" id="ARBA00022617"/>
    </source>
</evidence>
<dbReference type="InterPro" id="IPR011577">
    <property type="entry name" value="Cyt_b561_bac/Ni-Hgenase"/>
</dbReference>
<dbReference type="PANTHER" id="PTHR30485:SF1">
    <property type="entry name" value="CYTOCHROME YDHU-RELATED"/>
    <property type="match status" value="1"/>
</dbReference>
<name>A0A4Q2UNA0_9BACT</name>
<feature type="domain" description="Cytochrome b561 bacterial/Ni-hydrogenase" evidence="14">
    <location>
        <begin position="8"/>
        <end position="211"/>
    </location>
</feature>
<sequence>MKRIVHKHPLAIRWFHWINFPVLFIMIWSGLLIYWAYDPYKIVLGDWTLISFFPDGFYKALGLSRRLAEGMAWHFVFMWLFLLNGLLYVGYTIVSGEWRHLVPNRHSFREAIQVTAYDLGLRKTQPPFVKYNGAQKIAYFSIMIMGAGSVLTGYAIYKPTQFYWLTALSGGYETARLIHFALTVGYVLFFVVHIAQVIRAGWTNFQSMITGFELQKPDDPGQPLRPAPEPQPDPTPAPAPIHPALS</sequence>
<dbReference type="GO" id="GO:0005506">
    <property type="term" value="F:iron ion binding"/>
    <property type="evidence" value="ECO:0007669"/>
    <property type="project" value="InterPro"/>
</dbReference>
<evidence type="ECO:0000313" key="15">
    <source>
        <dbReference type="EMBL" id="RYC69025.1"/>
    </source>
</evidence>
<feature type="compositionally biased region" description="Pro residues" evidence="12">
    <location>
        <begin position="223"/>
        <end position="246"/>
    </location>
</feature>
<dbReference type="Gene3D" id="1.20.950.20">
    <property type="entry name" value="Transmembrane di-heme cytochromes, Chain C"/>
    <property type="match status" value="1"/>
</dbReference>
<dbReference type="SUPFAM" id="SSF81342">
    <property type="entry name" value="Transmembrane di-heme cytochromes"/>
    <property type="match status" value="1"/>
</dbReference>
<evidence type="ECO:0000256" key="13">
    <source>
        <dbReference type="SAM" id="Phobius"/>
    </source>
</evidence>
<keyword evidence="4" id="KW-1003">Cell membrane</keyword>
<proteinExistence type="inferred from homology"/>
<keyword evidence="10" id="KW-0408">Iron</keyword>
<reference evidence="15 16" key="1">
    <citation type="submission" date="2019-01" db="EMBL/GenBank/DDBJ databases">
        <title>Spirosoma flava sp. nov., a propanil-degrading bacterium isolated from herbicide-contaminated soil.</title>
        <authorList>
            <person name="Zhang L."/>
            <person name="Jiang J.-D."/>
        </authorList>
    </citation>
    <scope>NUCLEOTIDE SEQUENCE [LARGE SCALE GENOMIC DNA]</scope>
    <source>
        <strain evidence="15 16">TY50</strain>
    </source>
</reference>
<accession>A0A4Q2UNA0</accession>
<evidence type="ECO:0000256" key="2">
    <source>
        <dbReference type="ARBA" id="ARBA00008622"/>
    </source>
</evidence>
<dbReference type="GO" id="GO:0020037">
    <property type="term" value="F:heme binding"/>
    <property type="evidence" value="ECO:0007669"/>
    <property type="project" value="TreeGrafter"/>
</dbReference>
<feature type="transmembrane region" description="Helical" evidence="13">
    <location>
        <begin position="12"/>
        <end position="37"/>
    </location>
</feature>
<comment type="similarity">
    <text evidence="2">Belongs to the HupC/HyaC/HydC family.</text>
</comment>
<keyword evidence="7" id="KW-0479">Metal-binding</keyword>
<keyword evidence="16" id="KW-1185">Reference proteome</keyword>
<feature type="transmembrane region" description="Helical" evidence="13">
    <location>
        <begin position="137"/>
        <end position="157"/>
    </location>
</feature>
<keyword evidence="9 13" id="KW-1133">Transmembrane helix</keyword>
<dbReference type="Pfam" id="PF01292">
    <property type="entry name" value="Ni_hydr_CYTB"/>
    <property type="match status" value="1"/>
</dbReference>
<evidence type="ECO:0000256" key="9">
    <source>
        <dbReference type="ARBA" id="ARBA00022989"/>
    </source>
</evidence>
<dbReference type="RefSeq" id="WP_129602687.1">
    <property type="nucleotide sequence ID" value="NZ_SBLB01000004.1"/>
</dbReference>
<keyword evidence="6 13" id="KW-0812">Transmembrane</keyword>
<dbReference type="PRINTS" id="PR00161">
    <property type="entry name" value="NIHGNASECYTB"/>
</dbReference>
<dbReference type="Proteomes" id="UP000290407">
    <property type="component" value="Unassembled WGS sequence"/>
</dbReference>
<dbReference type="GO" id="GO:0022904">
    <property type="term" value="P:respiratory electron transport chain"/>
    <property type="evidence" value="ECO:0007669"/>
    <property type="project" value="InterPro"/>
</dbReference>
<evidence type="ECO:0000313" key="16">
    <source>
        <dbReference type="Proteomes" id="UP000290407"/>
    </source>
</evidence>
<keyword evidence="5" id="KW-0349">Heme</keyword>
<evidence type="ECO:0000256" key="6">
    <source>
        <dbReference type="ARBA" id="ARBA00022692"/>
    </source>
</evidence>
<protein>
    <submittedName>
        <fullName evidence="15">Thiosulfate reductase</fullName>
    </submittedName>
</protein>
<evidence type="ECO:0000256" key="12">
    <source>
        <dbReference type="SAM" id="MobiDB-lite"/>
    </source>
</evidence>
<dbReference type="GO" id="GO:0009055">
    <property type="term" value="F:electron transfer activity"/>
    <property type="evidence" value="ECO:0007669"/>
    <property type="project" value="InterPro"/>
</dbReference>
<keyword evidence="11 13" id="KW-0472">Membrane</keyword>
<dbReference type="InterPro" id="IPR051542">
    <property type="entry name" value="Hydrogenase_cytochrome"/>
</dbReference>
<keyword evidence="8" id="KW-0249">Electron transport</keyword>
<dbReference type="EMBL" id="SBLB01000004">
    <property type="protein sequence ID" value="RYC69025.1"/>
    <property type="molecule type" value="Genomic_DNA"/>
</dbReference>
<keyword evidence="3" id="KW-0813">Transport</keyword>
<dbReference type="PANTHER" id="PTHR30485">
    <property type="entry name" value="NI/FE-HYDROGENASE 1 B-TYPE CYTOCHROME SUBUNIT"/>
    <property type="match status" value="1"/>
</dbReference>
<organism evidence="15 16">
    <name type="scientific">Spirosoma sordidisoli</name>
    <dbReference type="NCBI Taxonomy" id="2502893"/>
    <lineage>
        <taxon>Bacteria</taxon>
        <taxon>Pseudomonadati</taxon>
        <taxon>Bacteroidota</taxon>
        <taxon>Cytophagia</taxon>
        <taxon>Cytophagales</taxon>
        <taxon>Cytophagaceae</taxon>
        <taxon>Spirosoma</taxon>
    </lineage>
</organism>
<evidence type="ECO:0000256" key="7">
    <source>
        <dbReference type="ARBA" id="ARBA00022723"/>
    </source>
</evidence>
<comment type="subcellular location">
    <subcellularLocation>
        <location evidence="1">Cell membrane</location>
        <topology evidence="1">Multi-pass membrane protein</topology>
    </subcellularLocation>
</comment>
<dbReference type="InterPro" id="IPR016174">
    <property type="entry name" value="Di-haem_cyt_TM"/>
</dbReference>
<feature type="transmembrane region" description="Helical" evidence="13">
    <location>
        <begin position="71"/>
        <end position="91"/>
    </location>
</feature>
<dbReference type="GO" id="GO:0005886">
    <property type="term" value="C:plasma membrane"/>
    <property type="evidence" value="ECO:0007669"/>
    <property type="project" value="UniProtKB-SubCell"/>
</dbReference>
<evidence type="ECO:0000256" key="1">
    <source>
        <dbReference type="ARBA" id="ARBA00004651"/>
    </source>
</evidence>
<evidence type="ECO:0000256" key="10">
    <source>
        <dbReference type="ARBA" id="ARBA00023004"/>
    </source>
</evidence>